<proteinExistence type="predicted"/>
<dbReference type="EMBL" id="RJVU01037189">
    <property type="protein sequence ID" value="ROL46757.1"/>
    <property type="molecule type" value="Genomic_DNA"/>
</dbReference>
<comment type="caution">
    <text evidence="2">The sequence shown here is derived from an EMBL/GenBank/DDBJ whole genome shotgun (WGS) entry which is preliminary data.</text>
</comment>
<protein>
    <submittedName>
        <fullName evidence="2">Uncharacterized protein</fullName>
    </submittedName>
</protein>
<dbReference type="Proteomes" id="UP000281406">
    <property type="component" value="Unassembled WGS sequence"/>
</dbReference>
<feature type="region of interest" description="Disordered" evidence="1">
    <location>
        <begin position="105"/>
        <end position="130"/>
    </location>
</feature>
<organism evidence="2 3">
    <name type="scientific">Anabarilius grahami</name>
    <name type="common">Kanglang fish</name>
    <name type="synonym">Barilius grahami</name>
    <dbReference type="NCBI Taxonomy" id="495550"/>
    <lineage>
        <taxon>Eukaryota</taxon>
        <taxon>Metazoa</taxon>
        <taxon>Chordata</taxon>
        <taxon>Craniata</taxon>
        <taxon>Vertebrata</taxon>
        <taxon>Euteleostomi</taxon>
        <taxon>Actinopterygii</taxon>
        <taxon>Neopterygii</taxon>
        <taxon>Teleostei</taxon>
        <taxon>Ostariophysi</taxon>
        <taxon>Cypriniformes</taxon>
        <taxon>Xenocyprididae</taxon>
        <taxon>Xenocypridinae</taxon>
        <taxon>Xenocypridinae incertae sedis</taxon>
        <taxon>Anabarilius</taxon>
    </lineage>
</organism>
<name>A0A3N0YKR9_ANAGA</name>
<evidence type="ECO:0000313" key="3">
    <source>
        <dbReference type="Proteomes" id="UP000281406"/>
    </source>
</evidence>
<accession>A0A3N0YKR9</accession>
<dbReference type="AlphaFoldDB" id="A0A3N0YKR9"/>
<keyword evidence="3" id="KW-1185">Reference proteome</keyword>
<gene>
    <name evidence="2" type="ORF">DPX16_12650</name>
</gene>
<sequence length="199" mass="23126">MLRKYTRNIEMAVNRMFIDNNRGDAHKQDQEIMDELEEGRRDTHLANRWVQTWRHWRLDEGKGWRGVHAREIQKISTEESLENVAWRIAGKTRRESTLCKRDWTMNRGESPWDGSRQQGETRLAGGAEQRERHGLTVGRLLWRYTNGTAVGGTTYSTQPITGELTSAWPGDRHSTMCLRPKGVTEELNMVHWPGNSLEI</sequence>
<evidence type="ECO:0000313" key="2">
    <source>
        <dbReference type="EMBL" id="ROL46757.1"/>
    </source>
</evidence>
<reference evidence="2 3" key="1">
    <citation type="submission" date="2018-10" db="EMBL/GenBank/DDBJ databases">
        <title>Genome assembly for a Yunnan-Guizhou Plateau 3E fish, Anabarilius grahami (Regan), and its evolutionary and genetic applications.</title>
        <authorList>
            <person name="Jiang W."/>
        </authorList>
    </citation>
    <scope>NUCLEOTIDE SEQUENCE [LARGE SCALE GENOMIC DNA]</scope>
    <source>
        <strain evidence="2">AG-KIZ</strain>
        <tissue evidence="2">Muscle</tissue>
    </source>
</reference>
<evidence type="ECO:0000256" key="1">
    <source>
        <dbReference type="SAM" id="MobiDB-lite"/>
    </source>
</evidence>